<comment type="caution">
    <text evidence="2">The sequence shown here is derived from an EMBL/GenBank/DDBJ whole genome shotgun (WGS) entry which is preliminary data.</text>
</comment>
<keyword evidence="3" id="KW-1185">Reference proteome</keyword>
<reference evidence="2" key="1">
    <citation type="submission" date="2021-02" db="EMBL/GenBank/DDBJ databases">
        <authorList>
            <person name="Nowell W R."/>
        </authorList>
    </citation>
    <scope>NUCLEOTIDE SEQUENCE</scope>
    <source>
        <strain evidence="2">Ploen Becks lab</strain>
    </source>
</reference>
<dbReference type="AlphaFoldDB" id="A0A813RH66"/>
<sequence length="511" mass="60446">MIFSENFLNCPSCETIYEEPRILPCGETICSKCIPNTETEFDCVYCFAKHQSDSNFHPINKALAIAIESSINSNYLRCKYENFIKEKSSIELEYKNIISSLENPETSISDHCKLVINSIDLDCEDKIKTIQNERDTLIQKVVKYERNCLDQLKNNKEKIKTLSDKVKDLIKEYQLNSIGILESPQNEDPKEKLVKKHTLKSQISIEYNRFKILIFNSQILKYEKNTNKLEQDDFLGIIKLHEYQNINSEYLIKSPLIQDCSYSKIQLRHFYSNLFIFATTRLRNPANLTYELNIQTFDSKQCHNKRLFSLEKSRSKFLLKTYENFAYLWIDHPKNLIIKLTNRLNILNKSSTLETFDELLPTDKYILLYRLCIYQRRDILKVYDKNLILIMLLNNTQNPLIYYPSQIREMYLNESFYLFRTEELMYYVDRKTGEFVKSFELSLDLKVIKVTDENVIFVCQSKKDKILLIDFDGMIVEEIKLEGFSPKTLIYSSCIDNFEFIDTTSLAFYTY</sequence>
<evidence type="ECO:0000313" key="2">
    <source>
        <dbReference type="EMBL" id="CAF0783917.1"/>
    </source>
</evidence>
<dbReference type="Gene3D" id="3.30.40.10">
    <property type="entry name" value="Zinc/RING finger domain, C3HC4 (zinc finger)"/>
    <property type="match status" value="1"/>
</dbReference>
<name>A0A813RH66_9BILA</name>
<proteinExistence type="predicted"/>
<gene>
    <name evidence="2" type="ORF">OXX778_LOCUS5609</name>
</gene>
<evidence type="ECO:0000256" key="1">
    <source>
        <dbReference type="SAM" id="Coils"/>
    </source>
</evidence>
<protein>
    <recommendedName>
        <fullName evidence="4">RING-type domain-containing protein</fullName>
    </recommendedName>
</protein>
<organism evidence="2 3">
    <name type="scientific">Brachionus calyciflorus</name>
    <dbReference type="NCBI Taxonomy" id="104777"/>
    <lineage>
        <taxon>Eukaryota</taxon>
        <taxon>Metazoa</taxon>
        <taxon>Spiralia</taxon>
        <taxon>Gnathifera</taxon>
        <taxon>Rotifera</taxon>
        <taxon>Eurotatoria</taxon>
        <taxon>Monogononta</taxon>
        <taxon>Pseudotrocha</taxon>
        <taxon>Ploima</taxon>
        <taxon>Brachionidae</taxon>
        <taxon>Brachionus</taxon>
    </lineage>
</organism>
<dbReference type="EMBL" id="CAJNOC010000622">
    <property type="protein sequence ID" value="CAF0783917.1"/>
    <property type="molecule type" value="Genomic_DNA"/>
</dbReference>
<evidence type="ECO:0008006" key="4">
    <source>
        <dbReference type="Google" id="ProtNLM"/>
    </source>
</evidence>
<dbReference type="InterPro" id="IPR013083">
    <property type="entry name" value="Znf_RING/FYVE/PHD"/>
</dbReference>
<accession>A0A813RH66</accession>
<dbReference type="SUPFAM" id="SSF57850">
    <property type="entry name" value="RING/U-box"/>
    <property type="match status" value="1"/>
</dbReference>
<evidence type="ECO:0000313" key="3">
    <source>
        <dbReference type="Proteomes" id="UP000663879"/>
    </source>
</evidence>
<keyword evidence="1" id="KW-0175">Coiled coil</keyword>
<dbReference type="Proteomes" id="UP000663879">
    <property type="component" value="Unassembled WGS sequence"/>
</dbReference>
<feature type="coiled-coil region" evidence="1">
    <location>
        <begin position="127"/>
        <end position="172"/>
    </location>
</feature>